<organism evidence="1">
    <name type="scientific">marine sediment metagenome</name>
    <dbReference type="NCBI Taxonomy" id="412755"/>
    <lineage>
        <taxon>unclassified sequences</taxon>
        <taxon>metagenomes</taxon>
        <taxon>ecological metagenomes</taxon>
    </lineage>
</organism>
<reference evidence="1" key="1">
    <citation type="journal article" date="2014" name="Front. Microbiol.">
        <title>High frequency of phylogenetically diverse reductive dehalogenase-homologous genes in deep subseafloor sedimentary metagenomes.</title>
        <authorList>
            <person name="Kawai M."/>
            <person name="Futagami T."/>
            <person name="Toyoda A."/>
            <person name="Takaki Y."/>
            <person name="Nishi S."/>
            <person name="Hori S."/>
            <person name="Arai W."/>
            <person name="Tsubouchi T."/>
            <person name="Morono Y."/>
            <person name="Uchiyama I."/>
            <person name="Ito T."/>
            <person name="Fujiyama A."/>
            <person name="Inagaki F."/>
            <person name="Takami H."/>
        </authorList>
    </citation>
    <scope>NUCLEOTIDE SEQUENCE</scope>
    <source>
        <strain evidence="1">Expedition CK06-06</strain>
    </source>
</reference>
<proteinExistence type="predicted"/>
<evidence type="ECO:0000313" key="1">
    <source>
        <dbReference type="EMBL" id="GAG31864.1"/>
    </source>
</evidence>
<gene>
    <name evidence="1" type="ORF">S01H1_62978</name>
</gene>
<sequence>MSFLTKASLDESYYTEKLENMEMDKIKDLLEENKIAPEFRELTVKLYIERVKPLVSSLWDEALVDNLQFDDLCCIDKIFLRQEANKRQKAGNGNFEWTDKQHPLVFNYKYVPEADNIDEDALIKEYLEEIERGVLEINVQVQDETC</sequence>
<name>X0WLK9_9ZZZZ</name>
<dbReference type="EMBL" id="BARS01041404">
    <property type="protein sequence ID" value="GAG31864.1"/>
    <property type="molecule type" value="Genomic_DNA"/>
</dbReference>
<protein>
    <submittedName>
        <fullName evidence="1">Uncharacterized protein</fullName>
    </submittedName>
</protein>
<dbReference type="AlphaFoldDB" id="X0WLK9"/>
<accession>X0WLK9</accession>
<comment type="caution">
    <text evidence="1">The sequence shown here is derived from an EMBL/GenBank/DDBJ whole genome shotgun (WGS) entry which is preliminary data.</text>
</comment>